<comment type="caution">
    <text evidence="1">The sequence shown here is derived from an EMBL/GenBank/DDBJ whole genome shotgun (WGS) entry which is preliminary data.</text>
</comment>
<gene>
    <name evidence="1" type="ORF">J2T04_002273</name>
</gene>
<evidence type="ECO:0000313" key="2">
    <source>
        <dbReference type="Proteomes" id="UP001235513"/>
    </source>
</evidence>
<reference evidence="1 2" key="1">
    <citation type="submission" date="2023-07" db="EMBL/GenBank/DDBJ databases">
        <title>Sorghum-associated microbial communities from plants grown in Nebraska, USA.</title>
        <authorList>
            <person name="Schachtman D."/>
        </authorList>
    </citation>
    <scope>NUCLEOTIDE SEQUENCE [LARGE SCALE GENOMIC DNA]</scope>
    <source>
        <strain evidence="1 2">CC351</strain>
    </source>
</reference>
<sequence length="112" mass="13295">MGIVLKNNIVWGPKKAISEAFFEDISNIIKGSKEDYEILQLEIDEAIFYYTWTLDYRKKSLSEVLILLSVVEMLIQMFDEIYFNRLKEDIIKIYKNSILNLHSIIMDAVKYY</sequence>
<protein>
    <submittedName>
        <fullName evidence="1">Uncharacterized protein</fullName>
    </submittedName>
</protein>
<name>A0ABT9SLS5_9FLAO</name>
<organism evidence="1 2">
    <name type="scientific">Chryseobacterium lathyri</name>
    <dbReference type="NCBI Taxonomy" id="395933"/>
    <lineage>
        <taxon>Bacteria</taxon>
        <taxon>Pseudomonadati</taxon>
        <taxon>Bacteroidota</taxon>
        <taxon>Flavobacteriia</taxon>
        <taxon>Flavobacteriales</taxon>
        <taxon>Weeksellaceae</taxon>
        <taxon>Chryseobacterium group</taxon>
        <taxon>Chryseobacterium</taxon>
    </lineage>
</organism>
<proteinExistence type="predicted"/>
<dbReference type="RefSeq" id="WP_306843645.1">
    <property type="nucleotide sequence ID" value="NZ_JAUSRL010000003.1"/>
</dbReference>
<dbReference type="EMBL" id="JAUSRL010000003">
    <property type="protein sequence ID" value="MDP9960389.1"/>
    <property type="molecule type" value="Genomic_DNA"/>
</dbReference>
<accession>A0ABT9SLS5</accession>
<keyword evidence="2" id="KW-1185">Reference proteome</keyword>
<dbReference type="Proteomes" id="UP001235513">
    <property type="component" value="Unassembled WGS sequence"/>
</dbReference>
<evidence type="ECO:0000313" key="1">
    <source>
        <dbReference type="EMBL" id="MDP9960389.1"/>
    </source>
</evidence>